<dbReference type="GO" id="GO:0090063">
    <property type="term" value="P:positive regulation of microtubule nucleation"/>
    <property type="evidence" value="ECO:0007669"/>
    <property type="project" value="TreeGrafter"/>
</dbReference>
<dbReference type="GeneTree" id="ENSGT00950000183190"/>
<feature type="coiled-coil region" evidence="7">
    <location>
        <begin position="163"/>
        <end position="197"/>
    </location>
</feature>
<reference evidence="10" key="1">
    <citation type="submission" date="2021-04" db="EMBL/GenBank/DDBJ databases">
        <authorList>
            <consortium name="Wellcome Sanger Institute Data Sharing"/>
        </authorList>
    </citation>
    <scope>NUCLEOTIDE SEQUENCE [LARGE SCALE GENOMIC DNA]</scope>
</reference>
<dbReference type="GO" id="GO:0005794">
    <property type="term" value="C:Golgi apparatus"/>
    <property type="evidence" value="ECO:0007669"/>
    <property type="project" value="UniProtKB-SubCell"/>
</dbReference>
<keyword evidence="3" id="KW-0963">Cytoplasm</keyword>
<gene>
    <name evidence="10" type="primary">CDK5RAP2</name>
</gene>
<evidence type="ECO:0000256" key="4">
    <source>
        <dbReference type="ARBA" id="ARBA00022553"/>
    </source>
</evidence>
<name>A0A3Q1IGF7_ANATE</name>
<dbReference type="OMA" id="CQQENKA"/>
<dbReference type="GO" id="GO:0060090">
    <property type="term" value="F:molecular adaptor activity"/>
    <property type="evidence" value="ECO:0007669"/>
    <property type="project" value="TreeGrafter"/>
</dbReference>
<evidence type="ECO:0000256" key="2">
    <source>
        <dbReference type="ARBA" id="ARBA00004555"/>
    </source>
</evidence>
<dbReference type="AlphaFoldDB" id="A0A3Q1IGF7"/>
<organism evidence="10 11">
    <name type="scientific">Anabas testudineus</name>
    <name type="common">Climbing perch</name>
    <name type="synonym">Anthias testudineus</name>
    <dbReference type="NCBI Taxonomy" id="64144"/>
    <lineage>
        <taxon>Eukaryota</taxon>
        <taxon>Metazoa</taxon>
        <taxon>Chordata</taxon>
        <taxon>Craniata</taxon>
        <taxon>Vertebrata</taxon>
        <taxon>Euteleostomi</taxon>
        <taxon>Actinopterygii</taxon>
        <taxon>Neopterygii</taxon>
        <taxon>Teleostei</taxon>
        <taxon>Neoteleostei</taxon>
        <taxon>Acanthomorphata</taxon>
        <taxon>Anabantaria</taxon>
        <taxon>Anabantiformes</taxon>
        <taxon>Anabantoidei</taxon>
        <taxon>Anabantidae</taxon>
        <taxon>Anabas</taxon>
    </lineage>
</organism>
<evidence type="ECO:0000313" key="10">
    <source>
        <dbReference type="Ensembl" id="ENSATEP00000019285.1"/>
    </source>
</evidence>
<dbReference type="GO" id="GO:0007098">
    <property type="term" value="P:centrosome cycle"/>
    <property type="evidence" value="ECO:0007669"/>
    <property type="project" value="TreeGrafter"/>
</dbReference>
<feature type="coiled-coil region" evidence="7">
    <location>
        <begin position="980"/>
        <end position="1089"/>
    </location>
</feature>
<evidence type="ECO:0000256" key="7">
    <source>
        <dbReference type="SAM" id="Coils"/>
    </source>
</evidence>
<evidence type="ECO:0000256" key="1">
    <source>
        <dbReference type="ARBA" id="ARBA00004245"/>
    </source>
</evidence>
<dbReference type="STRING" id="64144.ENSATEP00000019285"/>
<feature type="domain" description="CDK5 regulatory subunit-associated protein 2/Myomegalin coiled coil" evidence="9">
    <location>
        <begin position="962"/>
        <end position="1053"/>
    </location>
</feature>
<dbReference type="GO" id="GO:1903358">
    <property type="term" value="P:regulation of Golgi organization"/>
    <property type="evidence" value="ECO:0007669"/>
    <property type="project" value="TreeGrafter"/>
</dbReference>
<keyword evidence="4" id="KW-0597">Phosphoprotein</keyword>
<dbReference type="GO" id="GO:0005813">
    <property type="term" value="C:centrosome"/>
    <property type="evidence" value="ECO:0007669"/>
    <property type="project" value="TreeGrafter"/>
</dbReference>
<evidence type="ECO:0000256" key="3">
    <source>
        <dbReference type="ARBA" id="ARBA00022490"/>
    </source>
</evidence>
<protein>
    <submittedName>
        <fullName evidence="10">Uncharacterized protein</fullName>
    </submittedName>
</protein>
<evidence type="ECO:0000259" key="9">
    <source>
        <dbReference type="Pfam" id="PF23246"/>
    </source>
</evidence>
<dbReference type="InParanoid" id="A0A3Q1IGF7"/>
<dbReference type="InterPro" id="IPR056273">
    <property type="entry name" value="CDK5RAP2_MYOME_CC"/>
</dbReference>
<feature type="coiled-coil region" evidence="7">
    <location>
        <begin position="737"/>
        <end position="771"/>
    </location>
</feature>
<comment type="subcellular location">
    <subcellularLocation>
        <location evidence="1">Cytoplasm</location>
        <location evidence="1">Cytoskeleton</location>
    </subcellularLocation>
    <subcellularLocation>
        <location evidence="2">Golgi apparatus</location>
    </subcellularLocation>
</comment>
<keyword evidence="5" id="KW-0333">Golgi apparatus</keyword>
<accession>A0A3Q1IGF7</accession>
<dbReference type="InterPro" id="IPR052593">
    <property type="entry name" value="MT-associated_AKAP9-binding"/>
</dbReference>
<dbReference type="Pfam" id="PF23246">
    <property type="entry name" value="CC_CDK5RAP2"/>
    <property type="match status" value="1"/>
</dbReference>
<evidence type="ECO:0000256" key="5">
    <source>
        <dbReference type="ARBA" id="ARBA00023034"/>
    </source>
</evidence>
<keyword evidence="11" id="KW-1185">Reference proteome</keyword>
<dbReference type="PANTHER" id="PTHR46501:SF7">
    <property type="entry name" value="MYOMEGALIN ISOFORM X1"/>
    <property type="match status" value="1"/>
</dbReference>
<keyword evidence="6" id="KW-0206">Cytoskeleton</keyword>
<evidence type="ECO:0000313" key="11">
    <source>
        <dbReference type="Proteomes" id="UP000265040"/>
    </source>
</evidence>
<keyword evidence="7" id="KW-0175">Coiled coil</keyword>
<feature type="coiled-coil region" evidence="7">
    <location>
        <begin position="303"/>
        <end position="656"/>
    </location>
</feature>
<feature type="coiled-coil region" evidence="7">
    <location>
        <begin position="823"/>
        <end position="918"/>
    </location>
</feature>
<dbReference type="Proteomes" id="UP000265040">
    <property type="component" value="Chromosome 12"/>
</dbReference>
<evidence type="ECO:0000259" key="8">
    <source>
        <dbReference type="Pfam" id="PF07989"/>
    </source>
</evidence>
<proteinExistence type="predicted"/>
<evidence type="ECO:0000256" key="6">
    <source>
        <dbReference type="ARBA" id="ARBA00023212"/>
    </source>
</evidence>
<dbReference type="Pfam" id="PF07989">
    <property type="entry name" value="Cnn_1N"/>
    <property type="match status" value="1"/>
</dbReference>
<feature type="coiled-coil region" evidence="7">
    <location>
        <begin position="66"/>
        <end position="136"/>
    </location>
</feature>
<dbReference type="PANTHER" id="PTHR46501">
    <property type="entry name" value="MYOMEGALIN"/>
    <property type="match status" value="1"/>
</dbReference>
<dbReference type="Ensembl" id="ENSATET00000019608.2">
    <property type="protein sequence ID" value="ENSATEP00000019285.1"/>
    <property type="gene ID" value="ENSATEG00000013264.3"/>
</dbReference>
<sequence>MTAVKNTTEGEEFLIADSMSFSGMKGLCQRHYIVVVIQMNKNVLMPCCLTASSFPEKMSPVKALTMKDYENQITALKKENFNLKLRIYFMEERMQQKCDDSTEDIFKTNIELKVELESMKRELAEKQELLVSASKALESLAGRDSGDPQRVREQAQREMDALRDAFNKRITDLEQCLRTAEEEVEKMAAIAEQEKLKNIDMEKQLQALDPSSTFSSPLLPTPPHDLEKALQEKDKIIEQLKITLKKQEADSYQRDNADQFKDDPSADCVKQLSDLITKKDQELEKKSEIHRLESCTKQLTEELTQAKITNENLGKTLEDAQNQNKTLSGKLEEKENELNSEKKNALKRDKTIQGLTQVLREKEKEIAELCHEIEDRDDALAKAREAAHKAQLQKYQGVEEHQNLLMAKQTELAQLQGEHNAKLLEAQKLQRALNRKEQELADLQQAKDQLEVDLEDLQQQKKKGDKALNDLNNQLKKLSGEIGERENALEQQYQEMLDDTKRKLQAHEVTIQRLTSTLADKEQQLQEYINMIRDFEQSKSPGGNDTMLSKLRQRLKEKEKALEQALDEKFAAIEEKDNEIHQLQLALREKERDLDRLNNLLSHNEETVNSFDSLIKEKDVELQHLANTLKNLQRAKQDLEDNLNRSLREKDAIISQLQLSLEGKTKDMEEMAAAMMSQSQTHARDLAEQMGQRLKVTEAMLAEAVKARERLVADNESAVEGLLATISSKDQLLKESAEHYNRMLSERSQEIQELKKQLSDRQQQLTSAEKQSSTTAQQGYVETAELRALLAEKDSLINKLLQCGQERDKFLAEMGHKDESDHVLELRQTIQIMQEKLDEREAELSRRNSEENVENIPFSKRTVVILKKELAQKTEALNKALKRENELKISLAELQSLLSELEGRNEGQAANIESLTATLKTKDEIINVLHQRLGQREGSQSDNSQDQVIRSEMERSLPGLPQRERTMIGGDSQQEALPKLIVLQQEHDALNKALRAEQQLYSSLVRTVKEQDSAQRLHALQLELTAVQLLRQQLEESVRTNQELRDDLEREIHRAKLREGMDLIDPKELESMRHQLEDAQRWNASLQARLGTRKIYPEFVGKSDTLSFIGDQTSYMSICVGEGHDDSLSLLSPQELKEKVNSLLLQTFNNELQSQLSQMEKSEHDAYNQEDKAMVSSSSSKQVRGHKSCKLNMYLTDLTS</sequence>
<reference evidence="10" key="3">
    <citation type="submission" date="2025-09" db="UniProtKB">
        <authorList>
            <consortium name="Ensembl"/>
        </authorList>
    </citation>
    <scope>IDENTIFICATION</scope>
</reference>
<reference evidence="10" key="2">
    <citation type="submission" date="2025-08" db="UniProtKB">
        <authorList>
            <consortium name="Ensembl"/>
        </authorList>
    </citation>
    <scope>IDENTIFICATION</scope>
</reference>
<feature type="domain" description="Centrosomin N-terminal motif 1" evidence="8">
    <location>
        <begin position="65"/>
        <end position="138"/>
    </location>
</feature>
<dbReference type="InterPro" id="IPR012943">
    <property type="entry name" value="Cnn_1N"/>
</dbReference>